<proteinExistence type="predicted"/>
<name>A0A9W6TI04_9STRA</name>
<evidence type="ECO:0000313" key="2">
    <source>
        <dbReference type="EMBL" id="GMF13115.1"/>
    </source>
</evidence>
<sequence>MEEEIAELRLELKQELAREKQKQEDEDEVLDEEDARFQDLNDKYTGPSGNYVWEKEMESSRKQHVAWGHKIERVVQMLKERQSGVAECKKRETRCGNQVDESVDSLMQELGPFLRQQKRFVEKLGRENVKLRDMLHARPTRRELLVRCRD</sequence>
<feature type="compositionally biased region" description="Acidic residues" evidence="1">
    <location>
        <begin position="24"/>
        <end position="34"/>
    </location>
</feature>
<dbReference type="OrthoDB" id="99247at2759"/>
<organism evidence="2 3">
    <name type="scientific">Phytophthora lilii</name>
    <dbReference type="NCBI Taxonomy" id="2077276"/>
    <lineage>
        <taxon>Eukaryota</taxon>
        <taxon>Sar</taxon>
        <taxon>Stramenopiles</taxon>
        <taxon>Oomycota</taxon>
        <taxon>Peronosporomycetes</taxon>
        <taxon>Peronosporales</taxon>
        <taxon>Peronosporaceae</taxon>
        <taxon>Phytophthora</taxon>
    </lineage>
</organism>
<reference evidence="2" key="1">
    <citation type="submission" date="2023-04" db="EMBL/GenBank/DDBJ databases">
        <title>Phytophthora lilii NBRC 32176.</title>
        <authorList>
            <person name="Ichikawa N."/>
            <person name="Sato H."/>
            <person name="Tonouchi N."/>
        </authorList>
    </citation>
    <scope>NUCLEOTIDE SEQUENCE</scope>
    <source>
        <strain evidence="2">NBRC 32176</strain>
    </source>
</reference>
<protein>
    <submittedName>
        <fullName evidence="2">Unnamed protein product</fullName>
    </submittedName>
</protein>
<evidence type="ECO:0000313" key="3">
    <source>
        <dbReference type="Proteomes" id="UP001165083"/>
    </source>
</evidence>
<evidence type="ECO:0000256" key="1">
    <source>
        <dbReference type="SAM" id="MobiDB-lite"/>
    </source>
</evidence>
<keyword evidence="3" id="KW-1185">Reference proteome</keyword>
<accession>A0A9W6TI04</accession>
<comment type="caution">
    <text evidence="2">The sequence shown here is derived from an EMBL/GenBank/DDBJ whole genome shotgun (WGS) entry which is preliminary data.</text>
</comment>
<feature type="region of interest" description="Disordered" evidence="1">
    <location>
        <begin position="18"/>
        <end position="43"/>
    </location>
</feature>
<dbReference type="EMBL" id="BSXW01000143">
    <property type="protein sequence ID" value="GMF13115.1"/>
    <property type="molecule type" value="Genomic_DNA"/>
</dbReference>
<dbReference type="Proteomes" id="UP001165083">
    <property type="component" value="Unassembled WGS sequence"/>
</dbReference>
<gene>
    <name evidence="2" type="ORF">Plil01_000362600</name>
</gene>
<dbReference type="AlphaFoldDB" id="A0A9W6TI04"/>